<dbReference type="SUPFAM" id="SSF48452">
    <property type="entry name" value="TPR-like"/>
    <property type="match status" value="1"/>
</dbReference>
<keyword evidence="6" id="KW-1185">Reference proteome</keyword>
<proteinExistence type="predicted"/>
<feature type="repeat" description="TPR" evidence="3">
    <location>
        <begin position="211"/>
        <end position="244"/>
    </location>
</feature>
<protein>
    <submittedName>
        <fullName evidence="5">TPR domain protein</fullName>
    </submittedName>
</protein>
<feature type="repeat" description="TPR" evidence="3">
    <location>
        <begin position="316"/>
        <end position="349"/>
    </location>
</feature>
<evidence type="ECO:0000256" key="3">
    <source>
        <dbReference type="PROSITE-ProRule" id="PRU00339"/>
    </source>
</evidence>
<keyword evidence="1" id="KW-0677">Repeat</keyword>
<dbReference type="EMBL" id="HG315671">
    <property type="protein sequence ID" value="CDF81185.1"/>
    <property type="molecule type" value="Genomic_DNA"/>
</dbReference>
<dbReference type="OrthoDB" id="1465784at2"/>
<dbReference type="Proteomes" id="UP000016160">
    <property type="component" value="Chromosome"/>
</dbReference>
<evidence type="ECO:0000313" key="5">
    <source>
        <dbReference type="EMBL" id="CDF81185.1"/>
    </source>
</evidence>
<dbReference type="InterPro" id="IPR013105">
    <property type="entry name" value="TPR_2"/>
</dbReference>
<evidence type="ECO:0000256" key="2">
    <source>
        <dbReference type="ARBA" id="ARBA00022803"/>
    </source>
</evidence>
<sequence>MSIRFKTIIKFGFLGFFWISMQSYAQVEPAEKPVDDLGEVNDEFQELFFEALKQKGIENYNRSVEALQKCIALDGSHSVLYFEMGKNYNKLKNFGEAENALKKAVKLEPSNEWYLDELYDVYAQQNEYDKAIKTLKQLVKYHPDYKEDLAALFVRTKDYNEALKVLDELDAELGISVSRDFLRNQIYEETGQKKEQIENLEERVENNPDQESNYLALIYRYSESGDAEKAFETAKKLLEINPNSQLVHLALYKFYLDSNAPEKAIESMKIAMKSAEIKAEAKVLVLSDFVKFVGENPEYEQDLVEVSAMVGDSNDGKTLVELAQYYLAKGEKEKAIKYYSEALQLEGDNYSITRNIIVLYVDLEQFDLAYKKTAEALIKYPSQPELYLMAGLSLNKIGRYKDAIEQLDMGLDYIIDNTKLESDFYFQMAQSHLGLNQPKEAKRFTEKANKTEISK</sequence>
<dbReference type="PANTHER" id="PTHR12558">
    <property type="entry name" value="CELL DIVISION CYCLE 16,23,27"/>
    <property type="match status" value="1"/>
</dbReference>
<dbReference type="eggNOG" id="COG0457">
    <property type="taxonomic scope" value="Bacteria"/>
</dbReference>
<dbReference type="Gene3D" id="1.25.40.10">
    <property type="entry name" value="Tetratricopeptide repeat domain"/>
    <property type="match status" value="3"/>
</dbReference>
<dbReference type="Pfam" id="PF07719">
    <property type="entry name" value="TPR_2"/>
    <property type="match status" value="1"/>
</dbReference>
<name>T2KR24_FORAG</name>
<keyword evidence="4" id="KW-0732">Signal</keyword>
<feature type="repeat" description="TPR" evidence="3">
    <location>
        <begin position="78"/>
        <end position="111"/>
    </location>
</feature>
<evidence type="ECO:0000256" key="1">
    <source>
        <dbReference type="ARBA" id="ARBA00022737"/>
    </source>
</evidence>
<dbReference type="eggNOG" id="COG4783">
    <property type="taxonomic scope" value="Bacteria"/>
</dbReference>
<dbReference type="SMART" id="SM00028">
    <property type="entry name" value="TPR"/>
    <property type="match status" value="7"/>
</dbReference>
<dbReference type="InterPro" id="IPR019734">
    <property type="entry name" value="TPR_rpt"/>
</dbReference>
<dbReference type="SUPFAM" id="SSF81901">
    <property type="entry name" value="HCP-like"/>
    <property type="match status" value="1"/>
</dbReference>
<dbReference type="RefSeq" id="WP_038532738.1">
    <property type="nucleotide sequence ID" value="NZ_HG315671.1"/>
</dbReference>
<dbReference type="STRING" id="1347342.BN863_34730"/>
<dbReference type="AlphaFoldDB" id="T2KR24"/>
<reference evidence="5 6" key="1">
    <citation type="journal article" date="2013" name="Appl. Environ. Microbiol.">
        <title>The genome of the alga-associated marine flavobacterium Formosa agariphila KMM 3901T reveals a broad potential for degradation of algal polysaccharides.</title>
        <authorList>
            <person name="Mann A.J."/>
            <person name="Hahnke R.L."/>
            <person name="Huang S."/>
            <person name="Werner J."/>
            <person name="Xing P."/>
            <person name="Barbeyron T."/>
            <person name="Huettel B."/>
            <person name="Stueber K."/>
            <person name="Reinhardt R."/>
            <person name="Harder J."/>
            <person name="Gloeckner F.O."/>
            <person name="Amann R.I."/>
            <person name="Teeling H."/>
        </authorList>
    </citation>
    <scope>NUCLEOTIDE SEQUENCE [LARGE SCALE GENOMIC DNA]</scope>
    <source>
        <strain evidence="6">DSM 15362 / KCTC 12365 / LMG 23005 / KMM 3901</strain>
    </source>
</reference>
<dbReference type="PANTHER" id="PTHR12558:SF13">
    <property type="entry name" value="CELL DIVISION CYCLE PROTEIN 27 HOMOLOG"/>
    <property type="match status" value="1"/>
</dbReference>
<organism evidence="5 6">
    <name type="scientific">Formosa agariphila (strain DSM 15362 / KCTC 12365 / LMG 23005 / KMM 3901 / M-2Alg 35-1)</name>
    <dbReference type="NCBI Taxonomy" id="1347342"/>
    <lineage>
        <taxon>Bacteria</taxon>
        <taxon>Pseudomonadati</taxon>
        <taxon>Bacteroidota</taxon>
        <taxon>Flavobacteriia</taxon>
        <taxon>Flavobacteriales</taxon>
        <taxon>Flavobacteriaceae</taxon>
        <taxon>Formosa</taxon>
    </lineage>
</organism>
<dbReference type="PROSITE" id="PS50005">
    <property type="entry name" value="TPR"/>
    <property type="match status" value="4"/>
</dbReference>
<dbReference type="HOGENOM" id="CLU_007251_3_1_10"/>
<feature type="signal peptide" evidence="4">
    <location>
        <begin position="1"/>
        <end position="25"/>
    </location>
</feature>
<dbReference type="PATRIC" id="fig|1347342.6.peg.3504"/>
<keyword evidence="2 3" id="KW-0802">TPR repeat</keyword>
<dbReference type="Pfam" id="PF14559">
    <property type="entry name" value="TPR_19"/>
    <property type="match status" value="1"/>
</dbReference>
<gene>
    <name evidence="5" type="ORF">BN863_34730</name>
</gene>
<feature type="chain" id="PRO_5004602809" evidence="4">
    <location>
        <begin position="26"/>
        <end position="455"/>
    </location>
</feature>
<dbReference type="InterPro" id="IPR011990">
    <property type="entry name" value="TPR-like_helical_dom_sf"/>
</dbReference>
<evidence type="ECO:0000313" key="6">
    <source>
        <dbReference type="Proteomes" id="UP000016160"/>
    </source>
</evidence>
<feature type="repeat" description="TPR" evidence="3">
    <location>
        <begin position="112"/>
        <end position="145"/>
    </location>
</feature>
<accession>T2KR24</accession>
<evidence type="ECO:0000256" key="4">
    <source>
        <dbReference type="SAM" id="SignalP"/>
    </source>
</evidence>